<feature type="domain" description="PAS" evidence="3">
    <location>
        <begin position="362"/>
        <end position="425"/>
    </location>
</feature>
<dbReference type="GO" id="GO:0006355">
    <property type="term" value="P:regulation of DNA-templated transcription"/>
    <property type="evidence" value="ECO:0007669"/>
    <property type="project" value="InterPro"/>
</dbReference>
<dbReference type="GO" id="GO:0008081">
    <property type="term" value="F:phosphoric diester hydrolase activity"/>
    <property type="evidence" value="ECO:0007669"/>
    <property type="project" value="UniProtKB-ARBA"/>
</dbReference>
<dbReference type="InterPro" id="IPR003607">
    <property type="entry name" value="HD/PDEase_dom"/>
</dbReference>
<dbReference type="InterPro" id="IPR035965">
    <property type="entry name" value="PAS-like_dom_sf"/>
</dbReference>
<dbReference type="Gene3D" id="1.10.3210.10">
    <property type="entry name" value="Hypothetical protein af1432"/>
    <property type="match status" value="1"/>
</dbReference>
<feature type="transmembrane region" description="Helical" evidence="2">
    <location>
        <begin position="22"/>
        <end position="43"/>
    </location>
</feature>
<name>A0A6N6VG52_9HYPH</name>
<accession>A0A6N6VG52</accession>
<dbReference type="SUPFAM" id="SSF109604">
    <property type="entry name" value="HD-domain/PDEase-like"/>
    <property type="match status" value="1"/>
</dbReference>
<dbReference type="PANTHER" id="PTHR43155">
    <property type="entry name" value="CYCLIC DI-GMP PHOSPHODIESTERASE PA4108-RELATED"/>
    <property type="match status" value="1"/>
</dbReference>
<evidence type="ECO:0000259" key="4">
    <source>
        <dbReference type="PROSITE" id="PS50113"/>
    </source>
</evidence>
<reference evidence="6 7" key="1">
    <citation type="submission" date="2019-09" db="EMBL/GenBank/DDBJ databases">
        <title>Parvibaculum sedimenti sp. nov., isolated from sediment.</title>
        <authorList>
            <person name="Wang Y."/>
        </authorList>
    </citation>
    <scope>NUCLEOTIDE SEQUENCE [LARGE SCALE GENOMIC DNA]</scope>
    <source>
        <strain evidence="6 7">HXT-9</strain>
    </source>
</reference>
<dbReference type="PROSITE" id="PS51832">
    <property type="entry name" value="HD_GYP"/>
    <property type="match status" value="1"/>
</dbReference>
<evidence type="ECO:0000259" key="5">
    <source>
        <dbReference type="PROSITE" id="PS51832"/>
    </source>
</evidence>
<dbReference type="CDD" id="cd00130">
    <property type="entry name" value="PAS"/>
    <property type="match status" value="2"/>
</dbReference>
<dbReference type="Pfam" id="PF13487">
    <property type="entry name" value="HD_5"/>
    <property type="match status" value="1"/>
</dbReference>
<keyword evidence="2" id="KW-0812">Transmembrane</keyword>
<dbReference type="Gene3D" id="3.30.450.40">
    <property type="match status" value="1"/>
</dbReference>
<dbReference type="Proteomes" id="UP000468901">
    <property type="component" value="Unassembled WGS sequence"/>
</dbReference>
<feature type="domain" description="PAS" evidence="3">
    <location>
        <begin position="483"/>
        <end position="553"/>
    </location>
</feature>
<dbReference type="SMART" id="SM00091">
    <property type="entry name" value="PAS"/>
    <property type="match status" value="2"/>
</dbReference>
<dbReference type="InterPro" id="IPR001610">
    <property type="entry name" value="PAC"/>
</dbReference>
<dbReference type="SUPFAM" id="SSF55785">
    <property type="entry name" value="PYP-like sensor domain (PAS domain)"/>
    <property type="match status" value="2"/>
</dbReference>
<feature type="transmembrane region" description="Helical" evidence="2">
    <location>
        <begin position="320"/>
        <end position="341"/>
    </location>
</feature>
<dbReference type="InterPro" id="IPR000014">
    <property type="entry name" value="PAS"/>
</dbReference>
<dbReference type="PROSITE" id="PS50113">
    <property type="entry name" value="PAC"/>
    <property type="match status" value="2"/>
</dbReference>
<feature type="region of interest" description="Disordered" evidence="1">
    <location>
        <begin position="415"/>
        <end position="435"/>
    </location>
</feature>
<dbReference type="Pfam" id="PF13185">
    <property type="entry name" value="GAF_2"/>
    <property type="match status" value="1"/>
</dbReference>
<dbReference type="InterPro" id="IPR003018">
    <property type="entry name" value="GAF"/>
</dbReference>
<dbReference type="PANTHER" id="PTHR43155:SF2">
    <property type="entry name" value="CYCLIC DI-GMP PHOSPHODIESTERASE PA4108"/>
    <property type="match status" value="1"/>
</dbReference>
<evidence type="ECO:0000259" key="3">
    <source>
        <dbReference type="PROSITE" id="PS50112"/>
    </source>
</evidence>
<dbReference type="RefSeq" id="WP_152217152.1">
    <property type="nucleotide sequence ID" value="NZ_JBAQYD010000012.1"/>
</dbReference>
<dbReference type="InterPro" id="IPR000700">
    <property type="entry name" value="PAS-assoc_C"/>
</dbReference>
<dbReference type="Pfam" id="PF00989">
    <property type="entry name" value="PAS"/>
    <property type="match status" value="1"/>
</dbReference>
<comment type="caution">
    <text evidence="6">The sequence shown here is derived from an EMBL/GenBank/DDBJ whole genome shotgun (WGS) entry which is preliminary data.</text>
</comment>
<keyword evidence="7" id="KW-1185">Reference proteome</keyword>
<dbReference type="InterPro" id="IPR037522">
    <property type="entry name" value="HD_GYP_dom"/>
</dbReference>
<sequence>MPSTKVHPEKSEARLWNALASFWRPIAFFGLFSLAILATDYFIAQNELDALKRYASEDLSVVARLNSEAITHWVESRISDAEVLARQISLTRDIEVWLSDGSPADDRAERIRLRMATMGVYRNYGEIFLSNTTGIALLSADGGAPTIDPFIRQLESAALQTRTPQISNIRLVPEHPDSTEIIICAPVMSQRDARKAIAVVFFIIDPQLDLFSLIDRWPGKSLTAETNIVMRVGDAVQFLTTPRHATAPSSLRRPRLLQLPLASDTPAGAAARGFRGTMEGVDYRGASVLATITDVPKTPWLLETKVDADELYAPFRRLRMIGLGGAVLLILIAGVSLLEILRREQADLIVRQLRAELREREISQRFDHLSKNTDEIILLVDDAGRVKEANERALSAYGYAADELIGRSAQDLHTAGTSPDYLNPDRMRTDRDGSPSVFESVQRRKDGSVFPVEIKARWTKTGGKRWLQLIIRDITERRERIDALTQLAMIVDSSGGAIVGEDLSGNIKTWNPAAEKLFGYSASEIVGRSANILLPPDRPNEIAQLIEKVRAGHEVNGYETVRRRKDGTLVNVSLIYSPIYNSEGILAGISAIVIDITERVKARRIAEHTSRALLTLSRANEALIRAASEQELFQNMCRVITEAGGYRMAWIGTPRNDPEKLLLPVASSGTDEDYLKSAKVTWSDTERGQGPTGTAFRTGTTQINQNFANNPRVALWRDAALQRGYGSSIALPLKVADGRVYGTLTIYANETDAFGADEVGLLEELANDLAFGVETIEDRLAREEYTANMAEAMEGTIAAVANTVEMRDLYTAGHQRRVTEIAEAIARKMGLPADRIRGLHFAGLVHDLGKINVPAEILSKPARLTDVEYELIKTHPQTGYDILKHVKFPWPIAQIILQHHERMDGSGYPNGLKGDEILLEARIIAVADVIDAMTSHRPYRPALGLEAALAEIKQGSGTIYDPSVVKACVEVIESGDAKFTASESEPERTSR</sequence>
<organism evidence="6 7">
    <name type="scientific">Parvibaculum sedimenti</name>
    <dbReference type="NCBI Taxonomy" id="2608632"/>
    <lineage>
        <taxon>Bacteria</taxon>
        <taxon>Pseudomonadati</taxon>
        <taxon>Pseudomonadota</taxon>
        <taxon>Alphaproteobacteria</taxon>
        <taxon>Hyphomicrobiales</taxon>
        <taxon>Parvibaculaceae</taxon>
        <taxon>Parvibaculum</taxon>
    </lineage>
</organism>
<evidence type="ECO:0000313" key="6">
    <source>
        <dbReference type="EMBL" id="KAB7738877.1"/>
    </source>
</evidence>
<feature type="compositionally biased region" description="Basic and acidic residues" evidence="1">
    <location>
        <begin position="423"/>
        <end position="433"/>
    </location>
</feature>
<evidence type="ECO:0000313" key="7">
    <source>
        <dbReference type="Proteomes" id="UP000468901"/>
    </source>
</evidence>
<feature type="domain" description="PAC" evidence="4">
    <location>
        <begin position="556"/>
        <end position="608"/>
    </location>
</feature>
<dbReference type="NCBIfam" id="TIGR00229">
    <property type="entry name" value="sensory_box"/>
    <property type="match status" value="2"/>
</dbReference>
<proteinExistence type="predicted"/>
<dbReference type="InterPro" id="IPR013767">
    <property type="entry name" value="PAS_fold"/>
</dbReference>
<dbReference type="Gene3D" id="3.30.450.20">
    <property type="entry name" value="PAS domain"/>
    <property type="match status" value="2"/>
</dbReference>
<dbReference type="SMART" id="SM00086">
    <property type="entry name" value="PAC"/>
    <property type="match status" value="2"/>
</dbReference>
<evidence type="ECO:0000256" key="2">
    <source>
        <dbReference type="SAM" id="Phobius"/>
    </source>
</evidence>
<gene>
    <name evidence="6" type="ORF">F2P47_14770</name>
</gene>
<feature type="domain" description="HD-GYP" evidence="5">
    <location>
        <begin position="789"/>
        <end position="984"/>
    </location>
</feature>
<keyword evidence="2" id="KW-0472">Membrane</keyword>
<keyword evidence="2" id="KW-1133">Transmembrane helix</keyword>
<dbReference type="CDD" id="cd00077">
    <property type="entry name" value="HDc"/>
    <property type="match status" value="1"/>
</dbReference>
<dbReference type="PROSITE" id="PS50112">
    <property type="entry name" value="PAS"/>
    <property type="match status" value="2"/>
</dbReference>
<dbReference type="EMBL" id="WESC01000015">
    <property type="protein sequence ID" value="KAB7738877.1"/>
    <property type="molecule type" value="Genomic_DNA"/>
</dbReference>
<evidence type="ECO:0000256" key="1">
    <source>
        <dbReference type="SAM" id="MobiDB-lite"/>
    </source>
</evidence>
<dbReference type="InterPro" id="IPR029016">
    <property type="entry name" value="GAF-like_dom_sf"/>
</dbReference>
<dbReference type="Pfam" id="PF13426">
    <property type="entry name" value="PAS_9"/>
    <property type="match status" value="1"/>
</dbReference>
<feature type="domain" description="PAC" evidence="4">
    <location>
        <begin position="436"/>
        <end position="486"/>
    </location>
</feature>
<dbReference type="SUPFAM" id="SSF55781">
    <property type="entry name" value="GAF domain-like"/>
    <property type="match status" value="1"/>
</dbReference>
<protein>
    <submittedName>
        <fullName evidence="6">PAS domain S-box protein</fullName>
    </submittedName>
</protein>
<dbReference type="SMART" id="SM00471">
    <property type="entry name" value="HDc"/>
    <property type="match status" value="1"/>
</dbReference>
<dbReference type="AlphaFoldDB" id="A0A6N6VG52"/>